<evidence type="ECO:0000313" key="3">
    <source>
        <dbReference type="EMBL" id="KAI1702688.1"/>
    </source>
</evidence>
<name>A0AAD4QXT8_9BILA</name>
<gene>
    <name evidence="3" type="ORF">DdX_15367</name>
</gene>
<reference evidence="3" key="1">
    <citation type="submission" date="2022-01" db="EMBL/GenBank/DDBJ databases">
        <title>Genome Sequence Resource for Two Populations of Ditylenchus destructor, the Migratory Endoparasitic Phytonematode.</title>
        <authorList>
            <person name="Zhang H."/>
            <person name="Lin R."/>
            <person name="Xie B."/>
        </authorList>
    </citation>
    <scope>NUCLEOTIDE SEQUENCE</scope>
    <source>
        <strain evidence="3">BazhouSP</strain>
    </source>
</reference>
<accession>A0AAD4QXT8</accession>
<sequence>MIALKISVFFLLLTVITAADPKDKPFRDCCQNKGVHAKFLDSSCTYSALYAGTKTLVDDDFLADLPAIIECSADGKDNTECCKGKGVSDACLGSCNASPPVELAKFAACWKESKEQKRKVLDCSHENAYN</sequence>
<evidence type="ECO:0000256" key="1">
    <source>
        <dbReference type="SAM" id="SignalP"/>
    </source>
</evidence>
<feature type="domain" description="Domain of unknown function DB" evidence="2">
    <location>
        <begin position="29"/>
        <end position="112"/>
    </location>
</feature>
<protein>
    <submittedName>
        <fullName evidence="3">DB module domain-containing protein</fullName>
    </submittedName>
</protein>
<dbReference type="EMBL" id="JAKKPZ010000095">
    <property type="protein sequence ID" value="KAI1702688.1"/>
    <property type="molecule type" value="Genomic_DNA"/>
</dbReference>
<proteinExistence type="predicted"/>
<dbReference type="InterPro" id="IPR002602">
    <property type="entry name" value="DB"/>
</dbReference>
<evidence type="ECO:0000313" key="4">
    <source>
        <dbReference type="Proteomes" id="UP001201812"/>
    </source>
</evidence>
<keyword evidence="4" id="KW-1185">Reference proteome</keyword>
<comment type="caution">
    <text evidence="3">The sequence shown here is derived from an EMBL/GenBank/DDBJ whole genome shotgun (WGS) entry which is preliminary data.</text>
</comment>
<dbReference type="Proteomes" id="UP001201812">
    <property type="component" value="Unassembled WGS sequence"/>
</dbReference>
<dbReference type="Pfam" id="PF01682">
    <property type="entry name" value="DB"/>
    <property type="match status" value="1"/>
</dbReference>
<feature type="signal peptide" evidence="1">
    <location>
        <begin position="1"/>
        <end position="18"/>
    </location>
</feature>
<evidence type="ECO:0000259" key="2">
    <source>
        <dbReference type="Pfam" id="PF01682"/>
    </source>
</evidence>
<dbReference type="AlphaFoldDB" id="A0AAD4QXT8"/>
<organism evidence="3 4">
    <name type="scientific">Ditylenchus destructor</name>
    <dbReference type="NCBI Taxonomy" id="166010"/>
    <lineage>
        <taxon>Eukaryota</taxon>
        <taxon>Metazoa</taxon>
        <taxon>Ecdysozoa</taxon>
        <taxon>Nematoda</taxon>
        <taxon>Chromadorea</taxon>
        <taxon>Rhabditida</taxon>
        <taxon>Tylenchina</taxon>
        <taxon>Tylenchomorpha</taxon>
        <taxon>Sphaerularioidea</taxon>
        <taxon>Anguinidae</taxon>
        <taxon>Anguininae</taxon>
        <taxon>Ditylenchus</taxon>
    </lineage>
</organism>
<keyword evidence="1" id="KW-0732">Signal</keyword>
<feature type="chain" id="PRO_5042276402" evidence="1">
    <location>
        <begin position="19"/>
        <end position="130"/>
    </location>
</feature>